<organism evidence="4 5">
    <name type="scientific">Calicophoron daubneyi</name>
    <name type="common">Rumen fluke</name>
    <name type="synonym">Paramphistomum daubneyi</name>
    <dbReference type="NCBI Taxonomy" id="300641"/>
    <lineage>
        <taxon>Eukaryota</taxon>
        <taxon>Metazoa</taxon>
        <taxon>Spiralia</taxon>
        <taxon>Lophotrochozoa</taxon>
        <taxon>Platyhelminthes</taxon>
        <taxon>Trematoda</taxon>
        <taxon>Digenea</taxon>
        <taxon>Plagiorchiida</taxon>
        <taxon>Pronocephalata</taxon>
        <taxon>Paramphistomoidea</taxon>
        <taxon>Paramphistomidae</taxon>
        <taxon>Calicophoron</taxon>
    </lineage>
</organism>
<feature type="chain" id="PRO_5043819619" description="Cadherin domain-containing protein" evidence="3">
    <location>
        <begin position="17"/>
        <end position="572"/>
    </location>
</feature>
<name>A0AAV2T5B1_CALDB</name>
<evidence type="ECO:0000256" key="2">
    <source>
        <dbReference type="SAM" id="Phobius"/>
    </source>
</evidence>
<evidence type="ECO:0000256" key="1">
    <source>
        <dbReference type="SAM" id="MobiDB-lite"/>
    </source>
</evidence>
<evidence type="ECO:0000313" key="5">
    <source>
        <dbReference type="Proteomes" id="UP001497525"/>
    </source>
</evidence>
<evidence type="ECO:0000313" key="4">
    <source>
        <dbReference type="EMBL" id="CAL5132668.1"/>
    </source>
</evidence>
<evidence type="ECO:0000256" key="3">
    <source>
        <dbReference type="SAM" id="SignalP"/>
    </source>
</evidence>
<gene>
    <name evidence="4" type="ORF">CDAUBV1_LOCUS5518</name>
</gene>
<feature type="compositionally biased region" description="Polar residues" evidence="1">
    <location>
        <begin position="411"/>
        <end position="424"/>
    </location>
</feature>
<comment type="caution">
    <text evidence="4">The sequence shown here is derived from an EMBL/GenBank/DDBJ whole genome shotgun (WGS) entry which is preliminary data.</text>
</comment>
<accession>A0AAV2T5B1</accession>
<feature type="region of interest" description="Disordered" evidence="1">
    <location>
        <begin position="411"/>
        <end position="442"/>
    </location>
</feature>
<dbReference type="Proteomes" id="UP001497525">
    <property type="component" value="Unassembled WGS sequence"/>
</dbReference>
<feature type="signal peptide" evidence="3">
    <location>
        <begin position="1"/>
        <end position="16"/>
    </location>
</feature>
<keyword evidence="3" id="KW-0732">Signal</keyword>
<protein>
    <recommendedName>
        <fullName evidence="6">Cadherin domain-containing protein</fullName>
    </recommendedName>
</protein>
<evidence type="ECO:0008006" key="6">
    <source>
        <dbReference type="Google" id="ProtNLM"/>
    </source>
</evidence>
<dbReference type="AlphaFoldDB" id="A0AAV2T5B1"/>
<keyword evidence="2" id="KW-1133">Transmembrane helix</keyword>
<proteinExistence type="predicted"/>
<keyword evidence="2" id="KW-0812">Transmembrane</keyword>
<reference evidence="4" key="1">
    <citation type="submission" date="2024-06" db="EMBL/GenBank/DDBJ databases">
        <authorList>
            <person name="Liu X."/>
            <person name="Lenzi L."/>
            <person name="Haldenby T S."/>
            <person name="Uol C."/>
        </authorList>
    </citation>
    <scope>NUCLEOTIDE SEQUENCE</scope>
</reference>
<dbReference type="EMBL" id="CAXLJL010000134">
    <property type="protein sequence ID" value="CAL5132668.1"/>
    <property type="molecule type" value="Genomic_DNA"/>
</dbReference>
<keyword evidence="2" id="KW-0472">Membrane</keyword>
<feature type="transmembrane region" description="Helical" evidence="2">
    <location>
        <begin position="246"/>
        <end position="273"/>
    </location>
</feature>
<sequence length="572" mass="62696">MILILWFYLFIQHVLVTECTFYTQTRQILPADSYQILGQPGLRRLGRCNLTYAWLVPPPSSSLDAYGHALACTRLQLQSGRVIRSALTPPEELEGKDFGNHPDQEMERIDKELVASLVDLNRLDALMRAEQTSTSQGIALPGGQLADGNRYFYLADRIGNLNIMVLLRPGQQIKLEVIDPISSDHLVTPEHVLCSRKECPPTPTESPEKSVAIEPVASTNYNRSRSLIHELHKAERQNRELYMQLIISRVACALLSFLCIVLAVTSLALCLRLRRFPSYCRKRAPPSELSVYREPNLSPSFYQPNGKLGNVGQASPAFITDTSPTHMGFTHVPSETASVNNVVMTASNLSDYGGVPGMQCPISYAALGAPYSQLSAYQVPAGRGSLYNETSGVVTLVPLNSRGVILPYQNGSASPVPSNHSQPENKMGVARSGSLGRHSITNGQFGDIARRKMLRQTRAFQGQQTESGSDKNGTVTPVIVTTQDGLQSLRATDLVLKTTDTQIPKDLLTFQTQPSNLASVVHRYPGEIHTIYGKVVSPHGSVTDERGSVKSNQINNINEPCVGLIRKPALAE</sequence>